<protein>
    <submittedName>
        <fullName evidence="1">Uncharacterized protein</fullName>
    </submittedName>
</protein>
<keyword evidence="2" id="KW-1185">Reference proteome</keyword>
<proteinExistence type="predicted"/>
<reference evidence="1" key="1">
    <citation type="submission" date="2021-07" db="EMBL/GenBank/DDBJ databases">
        <title>Elsinoe batatas strain:CRI-CJ2 Genome sequencing and assembly.</title>
        <authorList>
            <person name="Huang L."/>
        </authorList>
    </citation>
    <scope>NUCLEOTIDE SEQUENCE</scope>
    <source>
        <strain evidence="1">CRI-CJ2</strain>
    </source>
</reference>
<name>A0A8K0KWR3_9PEZI</name>
<organism evidence="1 2">
    <name type="scientific">Elsinoe batatas</name>
    <dbReference type="NCBI Taxonomy" id="2601811"/>
    <lineage>
        <taxon>Eukaryota</taxon>
        <taxon>Fungi</taxon>
        <taxon>Dikarya</taxon>
        <taxon>Ascomycota</taxon>
        <taxon>Pezizomycotina</taxon>
        <taxon>Dothideomycetes</taxon>
        <taxon>Dothideomycetidae</taxon>
        <taxon>Myriangiales</taxon>
        <taxon>Elsinoaceae</taxon>
        <taxon>Elsinoe</taxon>
    </lineage>
</organism>
<evidence type="ECO:0000313" key="1">
    <source>
        <dbReference type="EMBL" id="KAG8625354.1"/>
    </source>
</evidence>
<accession>A0A8K0KWR3</accession>
<dbReference type="AlphaFoldDB" id="A0A8K0KWR3"/>
<evidence type="ECO:0000313" key="2">
    <source>
        <dbReference type="Proteomes" id="UP000809789"/>
    </source>
</evidence>
<sequence>MGATNIFSASASHIGIVLGTEIDGRPRGNVIKVSYEQHGDRYACETVPSTRPCEGETYKGRSFPTTFTIQAASLVSYKHHTTATNLIMKTFFLPFLAMASLASAAALPAPEPASIPKATTPSYCYGSGDGYGDISSARRFANEACNNYGGMFNGDFARQQTKRLCPNAAGVNILYELQWLGGFDNADIDNTDCVDFFLLVIGVCSRGGDLRSGSWRARVDPGAC</sequence>
<dbReference type="OrthoDB" id="4825549at2759"/>
<gene>
    <name evidence="1" type="ORF">KVT40_007105</name>
</gene>
<dbReference type="EMBL" id="JAESVG020000008">
    <property type="protein sequence ID" value="KAG8625354.1"/>
    <property type="molecule type" value="Genomic_DNA"/>
</dbReference>
<comment type="caution">
    <text evidence="1">The sequence shown here is derived from an EMBL/GenBank/DDBJ whole genome shotgun (WGS) entry which is preliminary data.</text>
</comment>
<dbReference type="Proteomes" id="UP000809789">
    <property type="component" value="Unassembled WGS sequence"/>
</dbReference>